<protein>
    <recommendedName>
        <fullName evidence="3 8">Mediator of RNA polymerase II transcription subunit 31</fullName>
    </recommendedName>
</protein>
<name>A0A316ZEL6_9BASI</name>
<organism evidence="10 11">
    <name type="scientific">Tilletiopsis washingtonensis</name>
    <dbReference type="NCBI Taxonomy" id="58919"/>
    <lineage>
        <taxon>Eukaryota</taxon>
        <taxon>Fungi</taxon>
        <taxon>Dikarya</taxon>
        <taxon>Basidiomycota</taxon>
        <taxon>Ustilaginomycotina</taxon>
        <taxon>Exobasidiomycetes</taxon>
        <taxon>Entylomatales</taxon>
        <taxon>Entylomatales incertae sedis</taxon>
        <taxon>Tilletiopsis</taxon>
    </lineage>
</organism>
<dbReference type="RefSeq" id="XP_025600486.1">
    <property type="nucleotide sequence ID" value="XM_025741722.1"/>
</dbReference>
<comment type="subunit">
    <text evidence="8">Component of the Mediator complex.</text>
</comment>
<dbReference type="InterPro" id="IPR008831">
    <property type="entry name" value="Mediator_Med31"/>
</dbReference>
<dbReference type="GO" id="GO:0003712">
    <property type="term" value="F:transcription coregulator activity"/>
    <property type="evidence" value="ECO:0007669"/>
    <property type="project" value="InterPro"/>
</dbReference>
<accession>A0A316ZEL6</accession>
<evidence type="ECO:0000256" key="8">
    <source>
        <dbReference type="RuleBase" id="RU364129"/>
    </source>
</evidence>
<feature type="compositionally biased region" description="Low complexity" evidence="9">
    <location>
        <begin position="124"/>
        <end position="138"/>
    </location>
</feature>
<comment type="subcellular location">
    <subcellularLocation>
        <location evidence="1 8">Nucleus</location>
    </subcellularLocation>
</comment>
<dbReference type="PANTHER" id="PTHR13186">
    <property type="entry name" value="MEDIATOR OF RNA POLYMERASE II TRANSCRIPTION SUBUNIT 31"/>
    <property type="match status" value="1"/>
</dbReference>
<comment type="similarity">
    <text evidence="2 8">Belongs to the Mediator complex subunit 31 family.</text>
</comment>
<dbReference type="OrthoDB" id="10257739at2759"/>
<dbReference type="GO" id="GO:0016592">
    <property type="term" value="C:mediator complex"/>
    <property type="evidence" value="ECO:0007669"/>
    <property type="project" value="InterPro"/>
</dbReference>
<dbReference type="Proteomes" id="UP000245946">
    <property type="component" value="Unassembled WGS sequence"/>
</dbReference>
<reference evidence="10 11" key="1">
    <citation type="journal article" date="2018" name="Mol. Biol. Evol.">
        <title>Broad Genomic Sampling Reveals a Smut Pathogenic Ancestry of the Fungal Clade Ustilaginomycotina.</title>
        <authorList>
            <person name="Kijpornyongpan T."/>
            <person name="Mondo S.J."/>
            <person name="Barry K."/>
            <person name="Sandor L."/>
            <person name="Lee J."/>
            <person name="Lipzen A."/>
            <person name="Pangilinan J."/>
            <person name="LaButti K."/>
            <person name="Hainaut M."/>
            <person name="Henrissat B."/>
            <person name="Grigoriev I.V."/>
            <person name="Spatafora J.W."/>
            <person name="Aime M.C."/>
        </authorList>
    </citation>
    <scope>NUCLEOTIDE SEQUENCE [LARGE SCALE GENOMIC DNA]</scope>
    <source>
        <strain evidence="10 11">MCA 4186</strain>
    </source>
</reference>
<dbReference type="InterPro" id="IPR038089">
    <property type="entry name" value="Med31_sf"/>
</dbReference>
<evidence type="ECO:0000256" key="4">
    <source>
        <dbReference type="ARBA" id="ARBA00023015"/>
    </source>
</evidence>
<evidence type="ECO:0000256" key="3">
    <source>
        <dbReference type="ARBA" id="ARBA00019660"/>
    </source>
</evidence>
<keyword evidence="4 8" id="KW-0805">Transcription regulation</keyword>
<dbReference type="Gene3D" id="1.10.10.1340">
    <property type="entry name" value="Mediator of RNA polymerase II, submodule Med31 (Soh1)"/>
    <property type="match status" value="1"/>
</dbReference>
<keyword evidence="6 8" id="KW-0804">Transcription</keyword>
<keyword evidence="7 8" id="KW-0539">Nucleus</keyword>
<evidence type="ECO:0000313" key="10">
    <source>
        <dbReference type="EMBL" id="PWO00208.1"/>
    </source>
</evidence>
<proteinExistence type="inferred from homology"/>
<evidence type="ECO:0000256" key="1">
    <source>
        <dbReference type="ARBA" id="ARBA00004123"/>
    </source>
</evidence>
<keyword evidence="5 8" id="KW-0010">Activator</keyword>
<evidence type="ECO:0000256" key="6">
    <source>
        <dbReference type="ARBA" id="ARBA00023163"/>
    </source>
</evidence>
<dbReference type="Pfam" id="PF05669">
    <property type="entry name" value="Med31"/>
    <property type="match status" value="1"/>
</dbReference>
<dbReference type="GO" id="GO:0006355">
    <property type="term" value="P:regulation of DNA-templated transcription"/>
    <property type="evidence" value="ECO:0007669"/>
    <property type="project" value="InterPro"/>
</dbReference>
<dbReference type="GeneID" id="37269266"/>
<evidence type="ECO:0000256" key="9">
    <source>
        <dbReference type="SAM" id="MobiDB-lite"/>
    </source>
</evidence>
<dbReference type="EMBL" id="KZ819286">
    <property type="protein sequence ID" value="PWO00208.1"/>
    <property type="molecule type" value="Genomic_DNA"/>
</dbReference>
<feature type="region of interest" description="Disordered" evidence="9">
    <location>
        <begin position="124"/>
        <end position="154"/>
    </location>
</feature>
<sequence length="154" mass="16903">MAEPDAPSSPPELSSEERALAYNRAVNLHRFTADLELLSALASPAYLVHLAHTGCLHDAAFLRYLARLEATWRQPQYARFLRYPNALFFLAALRRPEFRNAVGSEEWAREAALMVNKTWEGARAPRPAAAGENGAAPETSSIAGGDEEMLHVGS</sequence>
<comment type="function">
    <text evidence="8">Component of the Mediator complex, a coactivator involved in the regulated transcription of nearly all RNA polymerase II-dependent genes. Mediator functions as a bridge to convey information from gene-specific regulatory proteins to the basal RNA polymerase II transcription machinery. Mediator is recruited to promoters by direct interactions with regulatory proteins and serves as a scaffold for the assembly of a functional preinitiation complex with RNA polymerase II and the general transcription factors.</text>
</comment>
<dbReference type="STRING" id="58919.A0A316ZEL6"/>
<dbReference type="AlphaFoldDB" id="A0A316ZEL6"/>
<evidence type="ECO:0000313" key="11">
    <source>
        <dbReference type="Proteomes" id="UP000245946"/>
    </source>
</evidence>
<gene>
    <name evidence="10" type="ORF">FA09DRAFT_328310</name>
</gene>
<evidence type="ECO:0000256" key="2">
    <source>
        <dbReference type="ARBA" id="ARBA00006378"/>
    </source>
</evidence>
<keyword evidence="11" id="KW-1185">Reference proteome</keyword>
<evidence type="ECO:0000256" key="5">
    <source>
        <dbReference type="ARBA" id="ARBA00023159"/>
    </source>
</evidence>
<evidence type="ECO:0000256" key="7">
    <source>
        <dbReference type="ARBA" id="ARBA00023242"/>
    </source>
</evidence>